<dbReference type="GeneID" id="106605370"/>
<evidence type="ECO:0000256" key="4">
    <source>
        <dbReference type="ARBA" id="ARBA00024819"/>
    </source>
</evidence>
<evidence type="ECO:0000313" key="7">
    <source>
        <dbReference type="RefSeq" id="XP_045574431.1"/>
    </source>
</evidence>
<evidence type="ECO:0000256" key="1">
    <source>
        <dbReference type="ARBA" id="ARBA00004437"/>
    </source>
</evidence>
<keyword evidence="6" id="KW-1185">Reference proteome</keyword>
<keyword evidence="3" id="KW-0963">Cytoplasm</keyword>
<accession>A0ABM3ETP2</accession>
<name>A0ABM3ETP2_SALSA</name>
<evidence type="ECO:0000256" key="5">
    <source>
        <dbReference type="ARBA" id="ARBA00026215"/>
    </source>
</evidence>
<evidence type="ECO:0000313" key="6">
    <source>
        <dbReference type="Proteomes" id="UP001652741"/>
    </source>
</evidence>
<sequence length="231" mass="26171">MTTVNKQQYPVAMADDLDELLDEVETKFCRNVSLTPQLQAPSDLSTAGKCLTQTGKEIKHCTTDDTPRKTDSEDIDALLEDLLDDDFDPLELNTGQLPKMTKTKSLPQSTRKCCPVFLGGSSIANGVGTAVSQRSCDQLRCISCDFRVAMFHDHEWDPSCDYLFFRNNMPDCQKLRAKLRRTKGARAYACQCSWHSARDLTDLREQHQLKWVCGKHEEDLSPRTMPQDYLA</sequence>
<dbReference type="RefSeq" id="XP_045574431.1">
    <property type="nucleotide sequence ID" value="XM_045718475.1"/>
</dbReference>
<gene>
    <name evidence="7" type="primary">cfap418</name>
</gene>
<comment type="function">
    <text evidence="4">May be involved in photoreceptor outer segment disk morphogenesis.</text>
</comment>
<dbReference type="Proteomes" id="UP001652741">
    <property type="component" value="Chromosome ssa05"/>
</dbReference>
<keyword evidence="7" id="KW-0966">Cell projection</keyword>
<proteinExistence type="predicted"/>
<protein>
    <recommendedName>
        <fullName evidence="5">Cilia- and flagella-associated protein 418</fullName>
    </recommendedName>
</protein>
<comment type="subcellular location">
    <subcellularLocation>
        <location evidence="2">Cytoplasm</location>
    </subcellularLocation>
    <subcellularLocation>
        <location evidence="1">Photoreceptor inner segment</location>
    </subcellularLocation>
</comment>
<keyword evidence="7" id="KW-0282">Flagellum</keyword>
<dbReference type="InterPro" id="IPR029239">
    <property type="entry name" value="CFAP418"/>
</dbReference>
<keyword evidence="7" id="KW-0969">Cilium</keyword>
<reference evidence="7" key="1">
    <citation type="submission" date="2025-08" db="UniProtKB">
        <authorList>
            <consortium name="RefSeq"/>
        </authorList>
    </citation>
    <scope>IDENTIFICATION</scope>
</reference>
<organism evidence="6 7">
    <name type="scientific">Salmo salar</name>
    <name type="common">Atlantic salmon</name>
    <dbReference type="NCBI Taxonomy" id="8030"/>
    <lineage>
        <taxon>Eukaryota</taxon>
        <taxon>Metazoa</taxon>
        <taxon>Chordata</taxon>
        <taxon>Craniata</taxon>
        <taxon>Vertebrata</taxon>
        <taxon>Euteleostomi</taxon>
        <taxon>Actinopterygii</taxon>
        <taxon>Neopterygii</taxon>
        <taxon>Teleostei</taxon>
        <taxon>Protacanthopterygii</taxon>
        <taxon>Salmoniformes</taxon>
        <taxon>Salmonidae</taxon>
        <taxon>Salmoninae</taxon>
        <taxon>Salmo</taxon>
    </lineage>
</organism>
<evidence type="ECO:0000256" key="3">
    <source>
        <dbReference type="ARBA" id="ARBA00022490"/>
    </source>
</evidence>
<dbReference type="PANTHER" id="PTHR33958">
    <property type="entry name" value="PROTEIN C8ORF37"/>
    <property type="match status" value="1"/>
</dbReference>
<evidence type="ECO:0000256" key="2">
    <source>
        <dbReference type="ARBA" id="ARBA00004496"/>
    </source>
</evidence>
<dbReference type="PANTHER" id="PTHR33958:SF1">
    <property type="entry name" value="CILIA- AND FLAGELLA-ASSOCIATED PROTEIN 418"/>
    <property type="match status" value="1"/>
</dbReference>
<dbReference type="Pfam" id="PF14996">
    <property type="entry name" value="RMP"/>
    <property type="match status" value="1"/>
</dbReference>